<dbReference type="Gene3D" id="2.30.42.10">
    <property type="match status" value="1"/>
</dbReference>
<proteinExistence type="predicted"/>
<dbReference type="Pfam" id="PF13650">
    <property type="entry name" value="Asp_protease_2"/>
    <property type="match status" value="1"/>
</dbReference>
<dbReference type="Pfam" id="PF17820">
    <property type="entry name" value="PDZ_6"/>
    <property type="match status" value="1"/>
</dbReference>
<dbReference type="PROSITE" id="PS51257">
    <property type="entry name" value="PROKAR_LIPOPROTEIN"/>
    <property type="match status" value="1"/>
</dbReference>
<evidence type="ECO:0000313" key="2">
    <source>
        <dbReference type="EMBL" id="RKS58108.1"/>
    </source>
</evidence>
<keyword evidence="2" id="KW-0645">Protease</keyword>
<dbReference type="Gene3D" id="2.40.70.10">
    <property type="entry name" value="Acid Proteases"/>
    <property type="match status" value="2"/>
</dbReference>
<comment type="caution">
    <text evidence="2">The sequence shown here is derived from an EMBL/GenBank/DDBJ whole genome shotgun (WGS) entry which is preliminary data.</text>
</comment>
<reference evidence="2 3" key="1">
    <citation type="submission" date="2018-10" db="EMBL/GenBank/DDBJ databases">
        <title>Genomic Encyclopedia of Archaeal and Bacterial Type Strains, Phase II (KMG-II): from individual species to whole genera.</title>
        <authorList>
            <person name="Goeker M."/>
        </authorList>
    </citation>
    <scope>NUCLEOTIDE SEQUENCE [LARGE SCALE GENOMIC DNA]</scope>
    <source>
        <strain evidence="2 3">DSM 15149</strain>
    </source>
</reference>
<accession>A0ABX9SL98</accession>
<keyword evidence="3" id="KW-1185">Reference proteome</keyword>
<dbReference type="SUPFAM" id="SSF50156">
    <property type="entry name" value="PDZ domain-like"/>
    <property type="match status" value="1"/>
</dbReference>
<dbReference type="InterPro" id="IPR034122">
    <property type="entry name" value="Retropepsin-like_bacterial"/>
</dbReference>
<sequence>MKKQGKTTCRAFISASLLTLIAGCSHMKKTPITEENKPVLSTKLNIHQPTALIIPVTISGKKYQFWLDTGASYTVIDNKLAKTLTQTTPESKIPVTFHRMLSEGVTTTSGTLHKADLTLWQPLAITIGSYTVPGSDPWIGLDMNLFSQSIGQKIDGILGIDTFRQLSWEINNLNHTLTVWRHAPSILNYQQCEPYSDSYNRSPAIQVSNVIFNIDTGASHSYASQEFIEYLKKEHKDRISEGINVKYASASGLDSSKEYLIDGFYLQQLPVGRLRVSENKQDLYSLGLNFFSRFDDYLFIPNKMLLCFNAKNFTRYDNKLFRAIMVRYFNNKIEVFYNEPKDIEKFGLKNGDIVLEINGQKILPKDITYVRNQLSETPAGKLTIKIERNGTQQIINI</sequence>
<evidence type="ECO:0000313" key="3">
    <source>
        <dbReference type="Proteomes" id="UP000280955"/>
    </source>
</evidence>
<gene>
    <name evidence="2" type="ORF">BDD30_2944</name>
</gene>
<dbReference type="InterPro" id="IPR021109">
    <property type="entry name" value="Peptidase_aspartic_dom_sf"/>
</dbReference>
<feature type="domain" description="PDZ" evidence="1">
    <location>
        <begin position="344"/>
        <end position="388"/>
    </location>
</feature>
<keyword evidence="2" id="KW-0378">Hydrolase</keyword>
<name>A0ABX9SL98_9GAMM</name>
<dbReference type="GO" id="GO:0006508">
    <property type="term" value="P:proteolysis"/>
    <property type="evidence" value="ECO:0007669"/>
    <property type="project" value="UniProtKB-KW"/>
</dbReference>
<dbReference type="InterPro" id="IPR041489">
    <property type="entry name" value="PDZ_6"/>
</dbReference>
<organism evidence="2 3">
    <name type="scientific">Photorhabdus asymbiotica</name>
    <dbReference type="NCBI Taxonomy" id="291112"/>
    <lineage>
        <taxon>Bacteria</taxon>
        <taxon>Pseudomonadati</taxon>
        <taxon>Pseudomonadota</taxon>
        <taxon>Gammaproteobacteria</taxon>
        <taxon>Enterobacterales</taxon>
        <taxon>Morganellaceae</taxon>
        <taxon>Photorhabdus</taxon>
    </lineage>
</organism>
<dbReference type="CDD" id="cd05483">
    <property type="entry name" value="retropepsin_like_bacteria"/>
    <property type="match status" value="1"/>
</dbReference>
<dbReference type="EMBL" id="RBLJ01000003">
    <property type="protein sequence ID" value="RKS58108.1"/>
    <property type="molecule type" value="Genomic_DNA"/>
</dbReference>
<evidence type="ECO:0000259" key="1">
    <source>
        <dbReference type="Pfam" id="PF17820"/>
    </source>
</evidence>
<dbReference type="RefSeq" id="WP_012776655.1">
    <property type="nucleotide sequence ID" value="NC_012962.1"/>
</dbReference>
<dbReference type="InterPro" id="IPR036034">
    <property type="entry name" value="PDZ_sf"/>
</dbReference>
<protein>
    <submittedName>
        <fullName evidence="2">Aspartyl protease</fullName>
    </submittedName>
</protein>
<dbReference type="GO" id="GO:0008233">
    <property type="term" value="F:peptidase activity"/>
    <property type="evidence" value="ECO:0007669"/>
    <property type="project" value="UniProtKB-KW"/>
</dbReference>
<dbReference type="SUPFAM" id="SSF50630">
    <property type="entry name" value="Acid proteases"/>
    <property type="match status" value="1"/>
</dbReference>
<dbReference type="Proteomes" id="UP000280955">
    <property type="component" value="Unassembled WGS sequence"/>
</dbReference>